<evidence type="ECO:0000256" key="7">
    <source>
        <dbReference type="ARBA" id="ARBA00023002"/>
    </source>
</evidence>
<dbReference type="PANTHER" id="PTHR43104:SF4">
    <property type="entry name" value="L-2-HYDROXYGLUTARATE DEHYDROGENASE, MITOCHONDRIAL"/>
    <property type="match status" value="1"/>
</dbReference>
<dbReference type="GO" id="GO:0047545">
    <property type="term" value="F:(S)-2-hydroxyglutarate dehydrogenase activity"/>
    <property type="evidence" value="ECO:0007669"/>
    <property type="project" value="UniProtKB-EC"/>
</dbReference>
<dbReference type="Gene3D" id="3.30.9.10">
    <property type="entry name" value="D-Amino Acid Oxidase, subunit A, domain 2"/>
    <property type="match status" value="1"/>
</dbReference>
<dbReference type="Gene3D" id="1.20.120.550">
    <property type="entry name" value="Membrane associated eicosanoid/glutathione metabolism-like domain"/>
    <property type="match status" value="1"/>
</dbReference>
<keyword evidence="4" id="KW-0812">Transmembrane</keyword>
<dbReference type="Pfam" id="PF01124">
    <property type="entry name" value="MAPEG"/>
    <property type="match status" value="1"/>
</dbReference>
<feature type="domain" description="FAD dependent oxidoreductase" evidence="13">
    <location>
        <begin position="35"/>
        <end position="399"/>
    </location>
</feature>
<sequence length="573" mass="62298">MSARALLKQPFKLKNKLPIRCFSSTRSTNADFTHAVIGAGVVGLATARQLAAREGTSTIILERHDAPGTETSSRNSEVIHAGLYYPATSLKTSLCIRGRNLLYDLCAQNNIPHRNTKKWIVAQTPTQWEACLKIHAHAQGLGDAPTRLMGREEARRREPDVKADAGIVESETSGIVDSHSLMTYLQGDFEDRGGDIAFKTRVTSVEAIDSGRGGDKITAVSDEDGSVTSITAETLVNSAGHGACDISNMLLPQERHFVPHYAKGTYFSYASSRPRTSVLVYPATLPGTGGLGTHLTLDMGGRVRFGPDVEWVDSPDDLVPSAARLEQALPEIKAYLPGVDVDAIALDYCGIRPKLGRGGAVNEGKGFQDFIIREEEGLPGFINLLGIESPGLTSCLAIASTNSHLSPKMTSLLTTLGLRASLNPNSNHGPIFLTFNFILAYGLLSSRTLKQWYGLDHQVSPREDLTKYGEAAVREGKITRRQLDMLKRNESAHANAVENFPLLVAGVLFASLAGVPARRINAAALSYTVARVVYGAVYIFVDHPTWSQVRGLVWWWGNVSCFFLLWKARDLLA</sequence>
<dbReference type="GO" id="GO:0016020">
    <property type="term" value="C:membrane"/>
    <property type="evidence" value="ECO:0007669"/>
    <property type="project" value="UniProtKB-SubCell"/>
</dbReference>
<evidence type="ECO:0000259" key="13">
    <source>
        <dbReference type="Pfam" id="PF01266"/>
    </source>
</evidence>
<dbReference type="SUPFAM" id="SSF161084">
    <property type="entry name" value="MAPEG domain-like"/>
    <property type="match status" value="1"/>
</dbReference>
<comment type="catalytic activity">
    <reaction evidence="9">
        <text>(S)-2-hydroxyglutarate + A = 2-oxoglutarate + AH2</text>
        <dbReference type="Rhea" id="RHEA:21252"/>
        <dbReference type="ChEBI" id="CHEBI:13193"/>
        <dbReference type="ChEBI" id="CHEBI:16782"/>
        <dbReference type="ChEBI" id="CHEBI:16810"/>
        <dbReference type="ChEBI" id="CHEBI:17499"/>
        <dbReference type="EC" id="1.1.99.2"/>
    </reaction>
</comment>
<evidence type="ECO:0000256" key="12">
    <source>
        <dbReference type="ARBA" id="ARBA00041137"/>
    </source>
</evidence>
<gene>
    <name evidence="14" type="ORF">ACN42_g4645</name>
</gene>
<dbReference type="Proteomes" id="UP000055045">
    <property type="component" value="Unassembled WGS sequence"/>
</dbReference>
<organism evidence="14 15">
    <name type="scientific">Penicillium freii</name>
    <dbReference type="NCBI Taxonomy" id="48697"/>
    <lineage>
        <taxon>Eukaryota</taxon>
        <taxon>Fungi</taxon>
        <taxon>Dikarya</taxon>
        <taxon>Ascomycota</taxon>
        <taxon>Pezizomycotina</taxon>
        <taxon>Eurotiomycetes</taxon>
        <taxon>Eurotiomycetidae</taxon>
        <taxon>Eurotiales</taxon>
        <taxon>Aspergillaceae</taxon>
        <taxon>Penicillium</taxon>
    </lineage>
</organism>
<evidence type="ECO:0000313" key="14">
    <source>
        <dbReference type="EMBL" id="KUM62449.1"/>
    </source>
</evidence>
<proteinExistence type="inferred from homology"/>
<evidence type="ECO:0000256" key="5">
    <source>
        <dbReference type="ARBA" id="ARBA00022827"/>
    </source>
</evidence>
<evidence type="ECO:0000313" key="15">
    <source>
        <dbReference type="Proteomes" id="UP000055045"/>
    </source>
</evidence>
<keyword evidence="8" id="KW-0472">Membrane</keyword>
<comment type="similarity">
    <text evidence="10">Belongs to the L2HGDH family.</text>
</comment>
<evidence type="ECO:0000256" key="9">
    <source>
        <dbReference type="ARBA" id="ARBA00036066"/>
    </source>
</evidence>
<dbReference type="EMBL" id="LLXE01000100">
    <property type="protein sequence ID" value="KUM62449.1"/>
    <property type="molecule type" value="Genomic_DNA"/>
</dbReference>
<comment type="subcellular location">
    <subcellularLocation>
        <location evidence="2">Membrane</location>
    </subcellularLocation>
</comment>
<name>A0A101ML13_PENFR</name>
<keyword evidence="6" id="KW-1133">Transmembrane helix</keyword>
<comment type="caution">
    <text evidence="14">The sequence shown here is derived from an EMBL/GenBank/DDBJ whole genome shotgun (WGS) entry which is preliminary data.</text>
</comment>
<evidence type="ECO:0000256" key="11">
    <source>
        <dbReference type="ARBA" id="ARBA00038878"/>
    </source>
</evidence>
<evidence type="ECO:0000256" key="4">
    <source>
        <dbReference type="ARBA" id="ARBA00022692"/>
    </source>
</evidence>
<dbReference type="InterPro" id="IPR023352">
    <property type="entry name" value="MAPEG-like_dom_sf"/>
</dbReference>
<evidence type="ECO:0000256" key="1">
    <source>
        <dbReference type="ARBA" id="ARBA00001974"/>
    </source>
</evidence>
<reference evidence="14 15" key="1">
    <citation type="submission" date="2015-10" db="EMBL/GenBank/DDBJ databases">
        <title>Genome sequencing of Penicillium freii.</title>
        <authorList>
            <person name="Nguyen H.D."/>
            <person name="Visagie C.M."/>
            <person name="Seifert K.A."/>
        </authorList>
    </citation>
    <scope>NUCLEOTIDE SEQUENCE [LARGE SCALE GENOMIC DNA]</scope>
    <source>
        <strain evidence="14 15">DAOM 242723</strain>
    </source>
</reference>
<dbReference type="Gene3D" id="3.50.50.60">
    <property type="entry name" value="FAD/NAD(P)-binding domain"/>
    <property type="match status" value="1"/>
</dbReference>
<dbReference type="PANTHER" id="PTHR43104">
    <property type="entry name" value="L-2-HYDROXYGLUTARATE DEHYDROGENASE, MITOCHONDRIAL"/>
    <property type="match status" value="1"/>
</dbReference>
<evidence type="ECO:0000256" key="6">
    <source>
        <dbReference type="ARBA" id="ARBA00022989"/>
    </source>
</evidence>
<dbReference type="STRING" id="48697.A0A101ML13"/>
<evidence type="ECO:0000256" key="2">
    <source>
        <dbReference type="ARBA" id="ARBA00004370"/>
    </source>
</evidence>
<accession>A0A101ML13</accession>
<keyword evidence="7" id="KW-0560">Oxidoreductase</keyword>
<keyword evidence="3" id="KW-0285">Flavoprotein</keyword>
<comment type="cofactor">
    <cofactor evidence="1">
        <name>FAD</name>
        <dbReference type="ChEBI" id="CHEBI:57692"/>
    </cofactor>
</comment>
<evidence type="ECO:0000256" key="10">
    <source>
        <dbReference type="ARBA" id="ARBA00037941"/>
    </source>
</evidence>
<dbReference type="SUPFAM" id="SSF51905">
    <property type="entry name" value="FAD/NAD(P)-binding domain"/>
    <property type="match status" value="1"/>
</dbReference>
<keyword evidence="5" id="KW-0274">FAD</keyword>
<dbReference type="InterPro" id="IPR001129">
    <property type="entry name" value="Membr-assoc_MAPEG"/>
</dbReference>
<dbReference type="EC" id="1.1.99.2" evidence="11"/>
<evidence type="ECO:0000256" key="3">
    <source>
        <dbReference type="ARBA" id="ARBA00022630"/>
    </source>
</evidence>
<dbReference type="InterPro" id="IPR006076">
    <property type="entry name" value="FAD-dep_OxRdtase"/>
</dbReference>
<dbReference type="Pfam" id="PF01266">
    <property type="entry name" value="DAO"/>
    <property type="match status" value="1"/>
</dbReference>
<dbReference type="AlphaFoldDB" id="A0A101ML13"/>
<evidence type="ECO:0000256" key="8">
    <source>
        <dbReference type="ARBA" id="ARBA00023136"/>
    </source>
</evidence>
<keyword evidence="15" id="KW-1185">Reference proteome</keyword>
<protein>
    <recommendedName>
        <fullName evidence="12">L-2-hydroxyglutarate dehydrogenase, mitochondrial</fullName>
        <ecNumber evidence="11">1.1.99.2</ecNumber>
    </recommendedName>
</protein>
<dbReference type="InterPro" id="IPR036188">
    <property type="entry name" value="FAD/NAD-bd_sf"/>
</dbReference>